<reference evidence="2" key="1">
    <citation type="submission" date="2018-02" db="EMBL/GenBank/DDBJ databases">
        <title>Rhizophora mucronata_Transcriptome.</title>
        <authorList>
            <person name="Meera S.P."/>
            <person name="Sreeshan A."/>
            <person name="Augustine A."/>
        </authorList>
    </citation>
    <scope>NUCLEOTIDE SEQUENCE</scope>
    <source>
        <tissue evidence="2">Leaf</tissue>
    </source>
</reference>
<protein>
    <submittedName>
        <fullName evidence="2">Uncharacterized protein</fullName>
    </submittedName>
</protein>
<dbReference type="EMBL" id="GGEC01089183">
    <property type="protein sequence ID" value="MBX69667.1"/>
    <property type="molecule type" value="Transcribed_RNA"/>
</dbReference>
<organism evidence="2">
    <name type="scientific">Rhizophora mucronata</name>
    <name type="common">Asiatic mangrove</name>
    <dbReference type="NCBI Taxonomy" id="61149"/>
    <lineage>
        <taxon>Eukaryota</taxon>
        <taxon>Viridiplantae</taxon>
        <taxon>Streptophyta</taxon>
        <taxon>Embryophyta</taxon>
        <taxon>Tracheophyta</taxon>
        <taxon>Spermatophyta</taxon>
        <taxon>Magnoliopsida</taxon>
        <taxon>eudicotyledons</taxon>
        <taxon>Gunneridae</taxon>
        <taxon>Pentapetalae</taxon>
        <taxon>rosids</taxon>
        <taxon>fabids</taxon>
        <taxon>Malpighiales</taxon>
        <taxon>Rhizophoraceae</taxon>
        <taxon>Rhizophora</taxon>
    </lineage>
</organism>
<accession>A0A2P2QRP8</accession>
<sequence length="29" mass="3286">MKEKDATTCNNGLANRNSSNLKLQQNNMF</sequence>
<feature type="region of interest" description="Disordered" evidence="1">
    <location>
        <begin position="1"/>
        <end position="29"/>
    </location>
</feature>
<evidence type="ECO:0000256" key="1">
    <source>
        <dbReference type="SAM" id="MobiDB-lite"/>
    </source>
</evidence>
<dbReference type="AlphaFoldDB" id="A0A2P2QRP8"/>
<feature type="compositionally biased region" description="Polar residues" evidence="1">
    <location>
        <begin position="7"/>
        <end position="29"/>
    </location>
</feature>
<proteinExistence type="predicted"/>
<name>A0A2P2QRP8_RHIMU</name>
<evidence type="ECO:0000313" key="2">
    <source>
        <dbReference type="EMBL" id="MBX69667.1"/>
    </source>
</evidence>